<dbReference type="GO" id="GO:0016757">
    <property type="term" value="F:glycosyltransferase activity"/>
    <property type="evidence" value="ECO:0007669"/>
    <property type="project" value="UniProtKB-KW"/>
</dbReference>
<dbReference type="GO" id="GO:0046872">
    <property type="term" value="F:metal ion binding"/>
    <property type="evidence" value="ECO:0007669"/>
    <property type="project" value="UniProtKB-KW"/>
</dbReference>
<dbReference type="InterPro" id="IPR050748">
    <property type="entry name" value="Glycosyltrans_8_dom-fam"/>
</dbReference>
<dbReference type="EMBL" id="SSOP01000094">
    <property type="protein sequence ID" value="KAB5591671.1"/>
    <property type="molecule type" value="Genomic_DNA"/>
</dbReference>
<dbReference type="Pfam" id="PF13578">
    <property type="entry name" value="Methyltransf_24"/>
    <property type="match status" value="1"/>
</dbReference>
<dbReference type="InterPro" id="IPR029063">
    <property type="entry name" value="SAM-dependent_MTases_sf"/>
</dbReference>
<dbReference type="Gene3D" id="3.90.550.10">
    <property type="entry name" value="Spore Coat Polysaccharide Biosynthesis Protein SpsA, Chain A"/>
    <property type="match status" value="1"/>
</dbReference>
<keyword evidence="4" id="KW-0479">Metal-binding</keyword>
<dbReference type="Gene3D" id="3.40.50.150">
    <property type="entry name" value="Vaccinia Virus protein VP39"/>
    <property type="match status" value="1"/>
</dbReference>
<reference evidence="5 6" key="1">
    <citation type="journal article" date="2019" name="Fungal Biol. Biotechnol.">
        <title>Draft genome sequence of fastidious pathogen Ceratobasidium theobromae, which causes vascular-streak dieback in Theobroma cacao.</title>
        <authorList>
            <person name="Ali S.S."/>
            <person name="Asman A."/>
            <person name="Shao J."/>
            <person name="Firmansyah A.P."/>
            <person name="Susilo A.W."/>
            <person name="Rosmana A."/>
            <person name="McMahon P."/>
            <person name="Junaid M."/>
            <person name="Guest D."/>
            <person name="Kheng T.Y."/>
            <person name="Meinhardt L.W."/>
            <person name="Bailey B.A."/>
        </authorList>
    </citation>
    <scope>NUCLEOTIDE SEQUENCE [LARGE SCALE GENOMIC DNA]</scope>
    <source>
        <strain evidence="5 6">CT2</strain>
    </source>
</reference>
<keyword evidence="2" id="KW-0328">Glycosyltransferase</keyword>
<comment type="similarity">
    <text evidence="1">Belongs to the glycosyltransferase 8 family.</text>
</comment>
<dbReference type="InterPro" id="IPR002495">
    <property type="entry name" value="Glyco_trans_8"/>
</dbReference>
<dbReference type="CDD" id="cd04194">
    <property type="entry name" value="GT8_A4GalT_like"/>
    <property type="match status" value="1"/>
</dbReference>
<dbReference type="PANTHER" id="PTHR13778">
    <property type="entry name" value="GLYCOSYLTRANSFERASE 8 DOMAIN-CONTAINING PROTEIN"/>
    <property type="match status" value="1"/>
</dbReference>
<keyword evidence="6" id="KW-1185">Reference proteome</keyword>
<dbReference type="InterPro" id="IPR029044">
    <property type="entry name" value="Nucleotide-diphossugar_trans"/>
</dbReference>
<evidence type="ECO:0000313" key="5">
    <source>
        <dbReference type="EMBL" id="KAB5591671.1"/>
    </source>
</evidence>
<evidence type="ECO:0000256" key="3">
    <source>
        <dbReference type="ARBA" id="ARBA00022679"/>
    </source>
</evidence>
<organism evidence="5 6">
    <name type="scientific">Ceratobasidium theobromae</name>
    <dbReference type="NCBI Taxonomy" id="1582974"/>
    <lineage>
        <taxon>Eukaryota</taxon>
        <taxon>Fungi</taxon>
        <taxon>Dikarya</taxon>
        <taxon>Basidiomycota</taxon>
        <taxon>Agaricomycotina</taxon>
        <taxon>Agaricomycetes</taxon>
        <taxon>Cantharellales</taxon>
        <taxon>Ceratobasidiaceae</taxon>
        <taxon>Ceratobasidium</taxon>
    </lineage>
</organism>
<dbReference type="Proteomes" id="UP000383932">
    <property type="component" value="Unassembled WGS sequence"/>
</dbReference>
<comment type="caution">
    <text evidence="5">The sequence shown here is derived from an EMBL/GenBank/DDBJ whole genome shotgun (WGS) entry which is preliminary data.</text>
</comment>
<accession>A0A5N5QJM8</accession>
<keyword evidence="3" id="KW-0808">Transferase</keyword>
<evidence type="ECO:0000313" key="6">
    <source>
        <dbReference type="Proteomes" id="UP000383932"/>
    </source>
</evidence>
<evidence type="ECO:0000256" key="2">
    <source>
        <dbReference type="ARBA" id="ARBA00022676"/>
    </source>
</evidence>
<dbReference type="SUPFAM" id="SSF53448">
    <property type="entry name" value="Nucleotide-diphospho-sugar transferases"/>
    <property type="match status" value="1"/>
</dbReference>
<dbReference type="AlphaFoldDB" id="A0A5N5QJM8"/>
<evidence type="ECO:0000256" key="1">
    <source>
        <dbReference type="ARBA" id="ARBA00006351"/>
    </source>
</evidence>
<name>A0A5N5QJM8_9AGAM</name>
<dbReference type="OrthoDB" id="2014201at2759"/>
<sequence>MSEPNSSDSPYRFTETQDWFSGHIPLWCELFSKITSPAPRALEIGSWEGRSAVFTLTELCKSGSLVSIDHFDGFHTETGRERYNKLAHNLAATGRPHRIIPQFSVPGLMTLLQEATQEPDPGFDWIYVDGSHEASDTLLDGELSWRLARKGAIIVFDDYRWDREPPSSSHHPQRGIDSFMVLHAGEFEVLSGTMEEEYQMVLRKTVEMNIGFAFQDASPELVHRELGSGWGVNIALATDSEYAMPAAVAISSAAEATPGRITFYILDCGLKEQDIARIRESLPGRPDVTIVFLPLPAANLTHELGPVWSKFDLITVLPVERVLYLDADILVRKDLRPLWSTDMGLKMIAAAPDVGHPFGHPSLKTTDHVPYFNAGVLLIDLSRVRSITDTILPIAQKMKNAPFKDQDALNVIFQDKWHELCLKWNASGLGTYADIPTPERGMLRLEQMVDPCIVHFTGPLHPPMDHVINPWVQPYVAKPWGYAGAPGHPYAAEWWCALEKTAFRGLKGSQGYQEMKKVEADRAKEVGLKKFEAALAVDAAILQHSSE</sequence>
<gene>
    <name evidence="5" type="ORF">CTheo_4879</name>
</gene>
<dbReference type="Pfam" id="PF01501">
    <property type="entry name" value="Glyco_transf_8"/>
    <property type="match status" value="1"/>
</dbReference>
<proteinExistence type="inferred from homology"/>
<evidence type="ECO:0000256" key="4">
    <source>
        <dbReference type="ARBA" id="ARBA00022723"/>
    </source>
</evidence>
<dbReference type="PANTHER" id="PTHR13778:SF47">
    <property type="entry name" value="LIPOPOLYSACCHARIDE 1,3-GALACTOSYLTRANSFERASE"/>
    <property type="match status" value="1"/>
</dbReference>
<dbReference type="SUPFAM" id="SSF53335">
    <property type="entry name" value="S-adenosyl-L-methionine-dependent methyltransferases"/>
    <property type="match status" value="1"/>
</dbReference>
<protein>
    <submittedName>
        <fullName evidence="5">General stress protein A</fullName>
    </submittedName>
</protein>